<comment type="caution">
    <text evidence="1">The sequence shown here is derived from an EMBL/GenBank/DDBJ whole genome shotgun (WGS) entry which is preliminary data.</text>
</comment>
<protein>
    <submittedName>
        <fullName evidence="1">Uncharacterized protein</fullName>
    </submittedName>
</protein>
<name>A0A8X6X8W2_9ARAC</name>
<dbReference type="AlphaFoldDB" id="A0A8X6X8W2"/>
<organism evidence="1 2">
    <name type="scientific">Trichonephila inaurata madagascariensis</name>
    <dbReference type="NCBI Taxonomy" id="2747483"/>
    <lineage>
        <taxon>Eukaryota</taxon>
        <taxon>Metazoa</taxon>
        <taxon>Ecdysozoa</taxon>
        <taxon>Arthropoda</taxon>
        <taxon>Chelicerata</taxon>
        <taxon>Arachnida</taxon>
        <taxon>Araneae</taxon>
        <taxon>Araneomorphae</taxon>
        <taxon>Entelegynae</taxon>
        <taxon>Araneoidea</taxon>
        <taxon>Nephilidae</taxon>
        <taxon>Trichonephila</taxon>
        <taxon>Trichonephila inaurata</taxon>
    </lineage>
</organism>
<gene>
    <name evidence="1" type="ORF">TNIN_211831</name>
</gene>
<dbReference type="EMBL" id="BMAV01006409">
    <property type="protein sequence ID" value="GFY48381.1"/>
    <property type="molecule type" value="Genomic_DNA"/>
</dbReference>
<proteinExistence type="predicted"/>
<dbReference type="Proteomes" id="UP000886998">
    <property type="component" value="Unassembled WGS sequence"/>
</dbReference>
<keyword evidence="2" id="KW-1185">Reference proteome</keyword>
<accession>A0A8X6X8W2</accession>
<reference evidence="1" key="1">
    <citation type="submission" date="2020-08" db="EMBL/GenBank/DDBJ databases">
        <title>Multicomponent nature underlies the extraordinary mechanical properties of spider dragline silk.</title>
        <authorList>
            <person name="Kono N."/>
            <person name="Nakamura H."/>
            <person name="Mori M."/>
            <person name="Yoshida Y."/>
            <person name="Ohtoshi R."/>
            <person name="Malay A.D."/>
            <person name="Moran D.A.P."/>
            <person name="Tomita M."/>
            <person name="Numata K."/>
            <person name="Arakawa K."/>
        </authorList>
    </citation>
    <scope>NUCLEOTIDE SEQUENCE</scope>
</reference>
<sequence>MSWTSNEWGSCIIVFLALQQRLDDPQCKTTRQLNASSHELLAATSPRITPTILSWVRLITGPWKRRHCVLDKWENVAWIDQTIIDTYRYSSASQKVTVISLDIHMLHSTPLKTSTTNKSNVSYHRSQIVSERFDEFLQTRPCFPGNPDHLISYQEHMGYH</sequence>
<evidence type="ECO:0000313" key="1">
    <source>
        <dbReference type="EMBL" id="GFY48381.1"/>
    </source>
</evidence>
<evidence type="ECO:0000313" key="2">
    <source>
        <dbReference type="Proteomes" id="UP000886998"/>
    </source>
</evidence>